<gene>
    <name evidence="1" type="ORF">Tci_029634</name>
</gene>
<dbReference type="AlphaFoldDB" id="A0A6L2L7M6"/>
<reference evidence="1" key="1">
    <citation type="journal article" date="2019" name="Sci. Rep.">
        <title>Draft genome of Tanacetum cinerariifolium, the natural source of mosquito coil.</title>
        <authorList>
            <person name="Yamashiro T."/>
            <person name="Shiraishi A."/>
            <person name="Satake H."/>
            <person name="Nakayama K."/>
        </authorList>
    </citation>
    <scope>NUCLEOTIDE SEQUENCE</scope>
</reference>
<organism evidence="1">
    <name type="scientific">Tanacetum cinerariifolium</name>
    <name type="common">Dalmatian daisy</name>
    <name type="synonym">Chrysanthemum cinerariifolium</name>
    <dbReference type="NCBI Taxonomy" id="118510"/>
    <lineage>
        <taxon>Eukaryota</taxon>
        <taxon>Viridiplantae</taxon>
        <taxon>Streptophyta</taxon>
        <taxon>Embryophyta</taxon>
        <taxon>Tracheophyta</taxon>
        <taxon>Spermatophyta</taxon>
        <taxon>Magnoliopsida</taxon>
        <taxon>eudicotyledons</taxon>
        <taxon>Gunneridae</taxon>
        <taxon>Pentapetalae</taxon>
        <taxon>asterids</taxon>
        <taxon>campanulids</taxon>
        <taxon>Asterales</taxon>
        <taxon>Asteraceae</taxon>
        <taxon>Asteroideae</taxon>
        <taxon>Anthemideae</taxon>
        <taxon>Anthemidinae</taxon>
        <taxon>Tanacetum</taxon>
    </lineage>
</organism>
<accession>A0A6L2L7M6</accession>
<sequence length="305" mass="34409">MEMEPDIDNMTLNEYLEVGAEKLRQLGQEKVQNGCNADTSGDTQFLMPNVPDEMDEVIRPLIPQPIHTTSPNDDYVAPATKSILDEILEEFRDEIMNVTMDDEEAAKDPHIAGGLDHVNHVIRLLIEHGISRDYDAVTARSRMTLISENATLVHYFLCHQLECRDEDTHVLPLTYRMRDIDLHFGRKEFCLVTGLRQFRSVEIVFVGFIGMGGGTVRTIKGCRALVICNTSGILTPDHIEVGMPWWVHNIAYFDGSVSPIVIPPPINQYPHGARQEYVSAVEFNKHVAAQELENRILCAELEVNS</sequence>
<comment type="caution">
    <text evidence="1">The sequence shown here is derived from an EMBL/GenBank/DDBJ whole genome shotgun (WGS) entry which is preliminary data.</text>
</comment>
<proteinExistence type="predicted"/>
<name>A0A6L2L7M6_TANCI</name>
<dbReference type="EMBL" id="BKCJ010003869">
    <property type="protein sequence ID" value="GEU57656.1"/>
    <property type="molecule type" value="Genomic_DNA"/>
</dbReference>
<protein>
    <submittedName>
        <fullName evidence="1">Uncharacterized protein</fullName>
    </submittedName>
</protein>
<evidence type="ECO:0000313" key="1">
    <source>
        <dbReference type="EMBL" id="GEU57656.1"/>
    </source>
</evidence>